<evidence type="ECO:0000259" key="5">
    <source>
        <dbReference type="PROSITE" id="PS50975"/>
    </source>
</evidence>
<dbReference type="InterPro" id="IPR011761">
    <property type="entry name" value="ATP-grasp"/>
</dbReference>
<evidence type="ECO:0000313" key="7">
    <source>
        <dbReference type="Proteomes" id="UP001501095"/>
    </source>
</evidence>
<dbReference type="NCBIfam" id="NF005543">
    <property type="entry name" value="PRK07206.1"/>
    <property type="match status" value="1"/>
</dbReference>
<dbReference type="PROSITE" id="PS50975">
    <property type="entry name" value="ATP_GRASP"/>
    <property type="match status" value="1"/>
</dbReference>
<evidence type="ECO:0000256" key="2">
    <source>
        <dbReference type="ARBA" id="ARBA00022741"/>
    </source>
</evidence>
<feature type="domain" description="ATP-grasp" evidence="5">
    <location>
        <begin position="115"/>
        <end position="313"/>
    </location>
</feature>
<dbReference type="InterPro" id="IPR052032">
    <property type="entry name" value="ATP-dep_AA_Ligase"/>
</dbReference>
<keyword evidence="1" id="KW-0436">Ligase</keyword>
<dbReference type="Proteomes" id="UP001501095">
    <property type="component" value="Unassembled WGS sequence"/>
</dbReference>
<dbReference type="SUPFAM" id="SSF56059">
    <property type="entry name" value="Glutathione synthetase ATP-binding domain-like"/>
    <property type="match status" value="1"/>
</dbReference>
<keyword evidence="2 4" id="KW-0547">Nucleotide-binding</keyword>
<evidence type="ECO:0000256" key="1">
    <source>
        <dbReference type="ARBA" id="ARBA00022598"/>
    </source>
</evidence>
<proteinExistence type="predicted"/>
<comment type="caution">
    <text evidence="6">The sequence shown here is derived from an EMBL/GenBank/DDBJ whole genome shotgun (WGS) entry which is preliminary data.</text>
</comment>
<dbReference type="RefSeq" id="WP_344541894.1">
    <property type="nucleotide sequence ID" value="NZ_BAAATM010000018.1"/>
</dbReference>
<dbReference type="Pfam" id="PF13535">
    <property type="entry name" value="ATP-grasp_4"/>
    <property type="match status" value="1"/>
</dbReference>
<gene>
    <name evidence="6" type="ORF">GCM10010423_58280</name>
</gene>
<evidence type="ECO:0000256" key="4">
    <source>
        <dbReference type="PROSITE-ProRule" id="PRU00409"/>
    </source>
</evidence>
<protein>
    <submittedName>
        <fullName evidence="6">ATP-grasp domain-containing protein</fullName>
    </submittedName>
</protein>
<accession>A0ABN3P1W7</accession>
<keyword evidence="7" id="KW-1185">Reference proteome</keyword>
<name>A0ABN3P1W7_9ACTN</name>
<organism evidence="6 7">
    <name type="scientific">Streptomyces levis</name>
    <dbReference type="NCBI Taxonomy" id="285566"/>
    <lineage>
        <taxon>Bacteria</taxon>
        <taxon>Bacillati</taxon>
        <taxon>Actinomycetota</taxon>
        <taxon>Actinomycetes</taxon>
        <taxon>Kitasatosporales</taxon>
        <taxon>Streptomycetaceae</taxon>
        <taxon>Streptomyces</taxon>
    </lineage>
</organism>
<reference evidence="6 7" key="1">
    <citation type="journal article" date="2019" name="Int. J. Syst. Evol. Microbiol.">
        <title>The Global Catalogue of Microorganisms (GCM) 10K type strain sequencing project: providing services to taxonomists for standard genome sequencing and annotation.</title>
        <authorList>
            <consortium name="The Broad Institute Genomics Platform"/>
            <consortium name="The Broad Institute Genome Sequencing Center for Infectious Disease"/>
            <person name="Wu L."/>
            <person name="Ma J."/>
        </authorList>
    </citation>
    <scope>NUCLEOTIDE SEQUENCE [LARGE SCALE GENOMIC DNA]</scope>
    <source>
        <strain evidence="6 7">JCM 6924</strain>
    </source>
</reference>
<dbReference type="PANTHER" id="PTHR43585">
    <property type="entry name" value="FUMIPYRROLE BIOSYNTHESIS PROTEIN C"/>
    <property type="match status" value="1"/>
</dbReference>
<dbReference type="EMBL" id="BAAATM010000018">
    <property type="protein sequence ID" value="GAA2550344.1"/>
    <property type="molecule type" value="Genomic_DNA"/>
</dbReference>
<sequence length="420" mass="45263">MTGRPAVAVVDGFGSAARLAKAFDAAGHDCVRVQSTVDIPAHYRNELDLGLYADNLVHTGDIDATAARLAEHRTIAVIAGAEQGVELTDALCEATGLPGNGTALSHARRTKDVQTRTVAAAGLPTARQLTVEDAAQLREWHTRLGGRVVVKPVRSARNDGVSVCDDPSESVAAYERIRDAVNDFGLRNEGVVAQEYLIGTEFVVNTVSRDGRHRVTDTWRYQKIDVNGVRDRINGILSLPPSDPRWSRLREYAFSVLDALGITHGPAHLEIIMTSGGPRLVELGARLCGADVARYAVLVTGESQIGRTVQAYTAPEAFLADVDSPYGRDGHAAMAFLASPLEGRLRSYPLLGNVERLESFQGMALRVTPGQRLRRTVDDGSEPLAVGLAHAEAATVEKDFQTVCYLDGHGFYEVEQGHHG</sequence>
<evidence type="ECO:0000256" key="3">
    <source>
        <dbReference type="ARBA" id="ARBA00022840"/>
    </source>
</evidence>
<keyword evidence="3 4" id="KW-0067">ATP-binding</keyword>
<dbReference type="Gene3D" id="3.30.470.20">
    <property type="entry name" value="ATP-grasp fold, B domain"/>
    <property type="match status" value="1"/>
</dbReference>
<evidence type="ECO:0000313" key="6">
    <source>
        <dbReference type="EMBL" id="GAA2550344.1"/>
    </source>
</evidence>
<dbReference type="PANTHER" id="PTHR43585:SF2">
    <property type="entry name" value="ATP-GRASP ENZYME FSQD"/>
    <property type="match status" value="1"/>
</dbReference>